<dbReference type="GO" id="GO:0016757">
    <property type="term" value="F:glycosyltransferase activity"/>
    <property type="evidence" value="ECO:0007669"/>
    <property type="project" value="UniProtKB-KW"/>
</dbReference>
<dbReference type="Gene3D" id="3.90.550.10">
    <property type="entry name" value="Spore Coat Polysaccharide Biosynthesis Protein SpsA, Chain A"/>
    <property type="match status" value="1"/>
</dbReference>
<sequence>MTGYCLFLGSSLVSWKAKKQHTVSRSSAEAESLMEKRWIVKSYNGGDQGYLNEMFPWWHRLPNKINYLTYFDPNNGEEDREHVVPSDVYAIHYLGWKPWWCYRDYDCNWDGVKNQKFASDYANNIWWDVYDKASDDMKENCFLTSDMRNRFWNTRKKAKEANLSDGHWRIKITDPRLNNRL</sequence>
<reference evidence="3" key="2">
    <citation type="submission" date="2020-08" db="EMBL/GenBank/DDBJ databases">
        <title>Plant Genome Project.</title>
        <authorList>
            <person name="Zhang R.-G."/>
        </authorList>
    </citation>
    <scope>NUCLEOTIDE SEQUENCE</scope>
    <source>
        <strain evidence="3">Huo1</strain>
        <tissue evidence="3">Leaf</tissue>
    </source>
</reference>
<evidence type="ECO:0000256" key="2">
    <source>
        <dbReference type="ARBA" id="ARBA00023211"/>
    </source>
</evidence>
<proteinExistence type="predicted"/>
<keyword evidence="1" id="KW-0328">Glycosyltransferase</keyword>
<dbReference type="Proteomes" id="UP000298416">
    <property type="component" value="Unassembled WGS sequence"/>
</dbReference>
<keyword evidence="1" id="KW-0808">Transferase</keyword>
<evidence type="ECO:0000313" key="4">
    <source>
        <dbReference type="Proteomes" id="UP000298416"/>
    </source>
</evidence>
<dbReference type="InterPro" id="IPR029044">
    <property type="entry name" value="Nucleotide-diphossugar_trans"/>
</dbReference>
<evidence type="ECO:0000313" key="3">
    <source>
        <dbReference type="EMBL" id="KAG6401627.1"/>
    </source>
</evidence>
<dbReference type="SUPFAM" id="SSF53448">
    <property type="entry name" value="Nucleotide-diphospho-sugar transferases"/>
    <property type="match status" value="1"/>
</dbReference>
<keyword evidence="2" id="KW-0464">Manganese</keyword>
<dbReference type="InterPro" id="IPR050587">
    <property type="entry name" value="GNT1/Glycosyltrans_8"/>
</dbReference>
<name>A0A8X8ZEC5_SALSN</name>
<comment type="caution">
    <text evidence="3">The sequence shown here is derived from an EMBL/GenBank/DDBJ whole genome shotgun (WGS) entry which is preliminary data.</text>
</comment>
<dbReference type="EMBL" id="PNBA02000014">
    <property type="protein sequence ID" value="KAG6401627.1"/>
    <property type="molecule type" value="Genomic_DNA"/>
</dbReference>
<organism evidence="3">
    <name type="scientific">Salvia splendens</name>
    <name type="common">Scarlet sage</name>
    <dbReference type="NCBI Taxonomy" id="180675"/>
    <lineage>
        <taxon>Eukaryota</taxon>
        <taxon>Viridiplantae</taxon>
        <taxon>Streptophyta</taxon>
        <taxon>Embryophyta</taxon>
        <taxon>Tracheophyta</taxon>
        <taxon>Spermatophyta</taxon>
        <taxon>Magnoliopsida</taxon>
        <taxon>eudicotyledons</taxon>
        <taxon>Gunneridae</taxon>
        <taxon>Pentapetalae</taxon>
        <taxon>asterids</taxon>
        <taxon>lamiids</taxon>
        <taxon>Lamiales</taxon>
        <taxon>Lamiaceae</taxon>
        <taxon>Nepetoideae</taxon>
        <taxon>Mentheae</taxon>
        <taxon>Salviinae</taxon>
        <taxon>Salvia</taxon>
        <taxon>Salvia subgen. Calosphace</taxon>
        <taxon>core Calosphace</taxon>
    </lineage>
</organism>
<dbReference type="AlphaFoldDB" id="A0A8X8ZEC5"/>
<dbReference type="PANTHER" id="PTHR11183">
    <property type="entry name" value="GLYCOGENIN SUBFAMILY MEMBER"/>
    <property type="match status" value="1"/>
</dbReference>
<evidence type="ECO:0000256" key="1">
    <source>
        <dbReference type="ARBA" id="ARBA00022676"/>
    </source>
</evidence>
<reference evidence="3" key="1">
    <citation type="submission" date="2018-01" db="EMBL/GenBank/DDBJ databases">
        <authorList>
            <person name="Mao J.F."/>
        </authorList>
    </citation>
    <scope>NUCLEOTIDE SEQUENCE</scope>
    <source>
        <strain evidence="3">Huo1</strain>
        <tissue evidence="3">Leaf</tissue>
    </source>
</reference>
<gene>
    <name evidence="3" type="ORF">SASPL_138491</name>
</gene>
<keyword evidence="4" id="KW-1185">Reference proteome</keyword>
<protein>
    <submittedName>
        <fullName evidence="3">Uncharacterized protein</fullName>
    </submittedName>
</protein>
<accession>A0A8X8ZEC5</accession>